<comment type="caution">
    <text evidence="1">The sequence shown here is derived from an EMBL/GenBank/DDBJ whole genome shotgun (WGS) entry which is preliminary data.</text>
</comment>
<dbReference type="Proteomes" id="UP001623661">
    <property type="component" value="Unassembled WGS sequence"/>
</dbReference>
<evidence type="ECO:0000313" key="2">
    <source>
        <dbReference type="Proteomes" id="UP001623661"/>
    </source>
</evidence>
<name>A0ABW8TX35_9CLOT</name>
<dbReference type="EMBL" id="JBJHZY010000005">
    <property type="protein sequence ID" value="MFL0269982.1"/>
    <property type="molecule type" value="Genomic_DNA"/>
</dbReference>
<dbReference type="RefSeq" id="WP_406766608.1">
    <property type="nucleotide sequence ID" value="NZ_JBJHZY010000005.1"/>
</dbReference>
<gene>
    <name evidence="1" type="ORF">ACJDUH_18045</name>
</gene>
<sequence length="185" mass="20959">MDNKINTLCKRSFTFFAIIIFSALLTKNANLIDLKDTLKTSAASSTALKASKEETQKQIGYISRVYERDGKRFLTFDEVKFLTGEEAVEAAKKDRNAIFENGQYSVLDDYYIVNENKGLINYTIDDSASLSLLGFMVSDNGDDITNKVVDYDSFKLAVNNKNYPKLCYIYLQGNTVRKVESQYVP</sequence>
<keyword evidence="2" id="KW-1185">Reference proteome</keyword>
<protein>
    <submittedName>
        <fullName evidence="1">Uncharacterized protein</fullName>
    </submittedName>
</protein>
<proteinExistence type="predicted"/>
<reference evidence="1 2" key="1">
    <citation type="submission" date="2024-11" db="EMBL/GenBank/DDBJ databases">
        <authorList>
            <person name="Heng Y.C."/>
            <person name="Lim A.C.H."/>
            <person name="Lee J.K.Y."/>
            <person name="Kittelmann S."/>
        </authorList>
    </citation>
    <scope>NUCLEOTIDE SEQUENCE [LARGE SCALE GENOMIC DNA]</scope>
    <source>
        <strain evidence="1 2">WILCCON 0202</strain>
    </source>
</reference>
<accession>A0ABW8TX35</accession>
<evidence type="ECO:0000313" key="1">
    <source>
        <dbReference type="EMBL" id="MFL0269982.1"/>
    </source>
</evidence>
<organism evidence="1 2">
    <name type="scientific">Candidatus Clostridium radicumherbarum</name>
    <dbReference type="NCBI Taxonomy" id="3381662"/>
    <lineage>
        <taxon>Bacteria</taxon>
        <taxon>Bacillati</taxon>
        <taxon>Bacillota</taxon>
        <taxon>Clostridia</taxon>
        <taxon>Eubacteriales</taxon>
        <taxon>Clostridiaceae</taxon>
        <taxon>Clostridium</taxon>
    </lineage>
</organism>